<name>A0A1E5RHE4_9ASCO</name>
<dbReference type="EC" id="1.1.1.1" evidence="3"/>
<dbReference type="Proteomes" id="UP000095728">
    <property type="component" value="Unassembled WGS sequence"/>
</dbReference>
<dbReference type="InterPro" id="IPR002328">
    <property type="entry name" value="ADH_Zn_CS"/>
</dbReference>
<evidence type="ECO:0000256" key="5">
    <source>
        <dbReference type="ARBA" id="ARBA00022833"/>
    </source>
</evidence>
<comment type="catalytic activity">
    <reaction evidence="8">
        <text>a primary alcohol + NAD(+) = an aldehyde + NADH + H(+)</text>
        <dbReference type="Rhea" id="RHEA:10736"/>
        <dbReference type="ChEBI" id="CHEBI:15378"/>
        <dbReference type="ChEBI" id="CHEBI:15734"/>
        <dbReference type="ChEBI" id="CHEBI:17478"/>
        <dbReference type="ChEBI" id="CHEBI:57540"/>
        <dbReference type="ChEBI" id="CHEBI:57945"/>
        <dbReference type="EC" id="1.1.1.1"/>
    </reaction>
</comment>
<dbReference type="GO" id="GO:0005737">
    <property type="term" value="C:cytoplasm"/>
    <property type="evidence" value="ECO:0007669"/>
    <property type="project" value="TreeGrafter"/>
</dbReference>
<evidence type="ECO:0000256" key="8">
    <source>
        <dbReference type="ARBA" id="ARBA00049243"/>
    </source>
</evidence>
<evidence type="ECO:0000256" key="9">
    <source>
        <dbReference type="RuleBase" id="RU361277"/>
    </source>
</evidence>
<evidence type="ECO:0000313" key="12">
    <source>
        <dbReference type="Proteomes" id="UP000095728"/>
    </source>
</evidence>
<dbReference type="GO" id="GO:0008270">
    <property type="term" value="F:zinc ion binding"/>
    <property type="evidence" value="ECO:0007669"/>
    <property type="project" value="InterPro"/>
</dbReference>
<dbReference type="PANTHER" id="PTHR42940:SF3">
    <property type="entry name" value="ALCOHOL DEHYDROGENASE 1-RELATED"/>
    <property type="match status" value="1"/>
</dbReference>
<dbReference type="EMBL" id="LPNM01000006">
    <property type="protein sequence ID" value="OEJ86320.1"/>
    <property type="molecule type" value="Genomic_DNA"/>
</dbReference>
<dbReference type="AlphaFoldDB" id="A0A1E5RHE4"/>
<dbReference type="PANTHER" id="PTHR42940">
    <property type="entry name" value="ALCOHOL DEHYDROGENASE 1-RELATED"/>
    <property type="match status" value="1"/>
</dbReference>
<dbReference type="InterPro" id="IPR011032">
    <property type="entry name" value="GroES-like_sf"/>
</dbReference>
<organism evidence="11 12">
    <name type="scientific">Hanseniaspora osmophila</name>
    <dbReference type="NCBI Taxonomy" id="56408"/>
    <lineage>
        <taxon>Eukaryota</taxon>
        <taxon>Fungi</taxon>
        <taxon>Dikarya</taxon>
        <taxon>Ascomycota</taxon>
        <taxon>Saccharomycotina</taxon>
        <taxon>Saccharomycetes</taxon>
        <taxon>Saccharomycodales</taxon>
        <taxon>Saccharomycodaceae</taxon>
        <taxon>Hanseniaspora</taxon>
    </lineage>
</organism>
<dbReference type="InterPro" id="IPR013149">
    <property type="entry name" value="ADH-like_C"/>
</dbReference>
<evidence type="ECO:0000256" key="4">
    <source>
        <dbReference type="ARBA" id="ARBA00022723"/>
    </source>
</evidence>
<dbReference type="GO" id="GO:0004022">
    <property type="term" value="F:alcohol dehydrogenase (NAD+) activity"/>
    <property type="evidence" value="ECO:0007669"/>
    <property type="project" value="UniProtKB-EC"/>
</dbReference>
<dbReference type="InterPro" id="IPR036291">
    <property type="entry name" value="NAD(P)-bd_dom_sf"/>
</dbReference>
<keyword evidence="6" id="KW-0560">Oxidoreductase</keyword>
<evidence type="ECO:0000256" key="7">
    <source>
        <dbReference type="ARBA" id="ARBA00023027"/>
    </source>
</evidence>
<sequence>MLKTFINTSKISTNRLVLRRLQSTYTIPTIQKGVTFYKNNGPLKYEDIAVPKPKPNELLINVKYSGVCHTDLHAWKGDWPLPVKFDPYLVGGHEGAGVVVAMGSEVKNWSIGDHAGIKWLQSSCMTCEACENSNESNCPDAVLSGYTHNGSFQQYATADAVQAARIPQETDLAEVAPILCAGVTVYKALKSANLKAGQWVAISGAAGGLGSLAVQYAKAMGYRVLGIDGGEGKQELFEKCGGEIYIDFTKEKNIVEAIKEATHGGAHGVINVSVSEQAISASTEYVRNNGTVVLVGLPAGAVCKSDVFSHVVKSISIVGSYVGNRADTREAIDFFSRGLVKSPIKIIGLSELPRAFMEMEQGKVLGRYVVDTAK</sequence>
<evidence type="ECO:0000313" key="11">
    <source>
        <dbReference type="EMBL" id="OEJ86320.1"/>
    </source>
</evidence>
<dbReference type="PROSITE" id="PS00059">
    <property type="entry name" value="ADH_ZINC"/>
    <property type="match status" value="1"/>
</dbReference>
<accession>A0A1E5RHE4</accession>
<dbReference type="Pfam" id="PF08240">
    <property type="entry name" value="ADH_N"/>
    <property type="match status" value="1"/>
</dbReference>
<keyword evidence="7" id="KW-0520">NAD</keyword>
<comment type="cofactor">
    <cofactor evidence="1 9">
        <name>Zn(2+)</name>
        <dbReference type="ChEBI" id="CHEBI:29105"/>
    </cofactor>
</comment>
<dbReference type="Pfam" id="PF00107">
    <property type="entry name" value="ADH_zinc_N"/>
    <property type="match status" value="1"/>
</dbReference>
<gene>
    <name evidence="11" type="ORF">AWRI3579_g1460</name>
</gene>
<dbReference type="Gene3D" id="3.40.50.720">
    <property type="entry name" value="NAD(P)-binding Rossmann-like Domain"/>
    <property type="match status" value="1"/>
</dbReference>
<dbReference type="CDD" id="cd08297">
    <property type="entry name" value="CAD3"/>
    <property type="match status" value="1"/>
</dbReference>
<keyword evidence="4 9" id="KW-0479">Metal-binding</keyword>
<dbReference type="FunFam" id="3.90.180.10:FF:000002">
    <property type="entry name" value="Alcohol dehydrogenase AdhP"/>
    <property type="match status" value="1"/>
</dbReference>
<dbReference type="SUPFAM" id="SSF50129">
    <property type="entry name" value="GroES-like"/>
    <property type="match status" value="1"/>
</dbReference>
<protein>
    <recommendedName>
        <fullName evidence="3">alcohol dehydrogenase</fullName>
        <ecNumber evidence="3">1.1.1.1</ecNumber>
    </recommendedName>
</protein>
<dbReference type="SUPFAM" id="SSF51735">
    <property type="entry name" value="NAD(P)-binding Rossmann-fold domains"/>
    <property type="match status" value="1"/>
</dbReference>
<dbReference type="FunCoup" id="A0A1E5RHE4">
    <property type="interactions" value="1046"/>
</dbReference>
<dbReference type="InterPro" id="IPR013154">
    <property type="entry name" value="ADH-like_N"/>
</dbReference>
<dbReference type="OrthoDB" id="1879366at2759"/>
<keyword evidence="12" id="KW-1185">Reference proteome</keyword>
<dbReference type="GO" id="GO:0000947">
    <property type="term" value="P:amino acid catabolic process to alcohol via Ehrlich pathway"/>
    <property type="evidence" value="ECO:0007669"/>
    <property type="project" value="UniProtKB-ARBA"/>
</dbReference>
<feature type="domain" description="Enoyl reductase (ER)" evidence="10">
    <location>
        <begin position="41"/>
        <end position="370"/>
    </location>
</feature>
<evidence type="ECO:0000256" key="1">
    <source>
        <dbReference type="ARBA" id="ARBA00001947"/>
    </source>
</evidence>
<comment type="similarity">
    <text evidence="2 9">Belongs to the zinc-containing alcohol dehydrogenase family.</text>
</comment>
<keyword evidence="5 9" id="KW-0862">Zinc</keyword>
<dbReference type="InParanoid" id="A0A1E5RHE4"/>
<dbReference type="Gene3D" id="3.90.180.10">
    <property type="entry name" value="Medium-chain alcohol dehydrogenases, catalytic domain"/>
    <property type="match status" value="1"/>
</dbReference>
<reference evidence="12" key="1">
    <citation type="journal article" date="2016" name="Genome Announc.">
        <title>Genome sequences of three species of Hanseniaspora isolated from spontaneous wine fermentations.</title>
        <authorList>
            <person name="Sternes P.R."/>
            <person name="Lee D."/>
            <person name="Kutyna D.R."/>
            <person name="Borneman A.R."/>
        </authorList>
    </citation>
    <scope>NUCLEOTIDE SEQUENCE [LARGE SCALE GENOMIC DNA]</scope>
    <source>
        <strain evidence="12">AWRI3579</strain>
    </source>
</reference>
<dbReference type="STRING" id="56408.A0A1E5RHE4"/>
<evidence type="ECO:0000256" key="2">
    <source>
        <dbReference type="ARBA" id="ARBA00008072"/>
    </source>
</evidence>
<comment type="caution">
    <text evidence="11">The sequence shown here is derived from an EMBL/GenBank/DDBJ whole genome shotgun (WGS) entry which is preliminary data.</text>
</comment>
<evidence type="ECO:0000256" key="6">
    <source>
        <dbReference type="ARBA" id="ARBA00023002"/>
    </source>
</evidence>
<evidence type="ECO:0000259" key="10">
    <source>
        <dbReference type="SMART" id="SM00829"/>
    </source>
</evidence>
<dbReference type="SMART" id="SM00829">
    <property type="entry name" value="PKS_ER"/>
    <property type="match status" value="1"/>
</dbReference>
<proteinExistence type="inferred from homology"/>
<dbReference type="FunFam" id="3.40.50.720:FF:000039">
    <property type="entry name" value="Alcohol dehydrogenase AdhP"/>
    <property type="match status" value="1"/>
</dbReference>
<evidence type="ECO:0000256" key="3">
    <source>
        <dbReference type="ARBA" id="ARBA00013190"/>
    </source>
</evidence>
<dbReference type="InterPro" id="IPR020843">
    <property type="entry name" value="ER"/>
</dbReference>